<dbReference type="AlphaFoldDB" id="A0A8J3C530"/>
<evidence type="ECO:0000313" key="3">
    <source>
        <dbReference type="Proteomes" id="UP000656042"/>
    </source>
</evidence>
<evidence type="ECO:0000313" key="2">
    <source>
        <dbReference type="EMBL" id="GGL18990.1"/>
    </source>
</evidence>
<dbReference type="Pfam" id="PF01636">
    <property type="entry name" value="APH"/>
    <property type="match status" value="1"/>
</dbReference>
<comment type="caution">
    <text evidence="2">The sequence shown here is derived from an EMBL/GenBank/DDBJ whole genome shotgun (WGS) entry which is preliminary data.</text>
</comment>
<sequence length="304" mass="32992">MPEPLPVPLAAAVRTVTGRLGLDAGQVRPLRVHDAVTLLFPTDQVVLRLIPATGDAAARAGRAVRLTAWLVEQDYPSVRPAVEAPIEADGYIATVWKEILAGPAGTPVEVNTALGRLLHELHALSAAPVDLPTADPLARLRAALRLDADRGEPALTTEETAFLHDRTGELDERYATMSFPLGSGLIHNDAHPGNLLCDPNSRHGYLLTDWEGACLGPREMDVVLVGAPGSRFGDPDHERLAFTTGYGYDIADWPDHQALRDIRDLHSLAAYIRLGTRKPAALTELHRRIASLRDNDRTIQWAAV</sequence>
<dbReference type="Proteomes" id="UP000656042">
    <property type="component" value="Unassembled WGS sequence"/>
</dbReference>
<dbReference type="InterPro" id="IPR011009">
    <property type="entry name" value="Kinase-like_dom_sf"/>
</dbReference>
<feature type="domain" description="Aminoglycoside phosphotransferase" evidence="1">
    <location>
        <begin position="44"/>
        <end position="257"/>
    </location>
</feature>
<dbReference type="Gene3D" id="3.90.1200.10">
    <property type="match status" value="1"/>
</dbReference>
<dbReference type="RefSeq" id="WP_189082887.1">
    <property type="nucleotide sequence ID" value="NZ_BMMX01000064.1"/>
</dbReference>
<dbReference type="SUPFAM" id="SSF56112">
    <property type="entry name" value="Protein kinase-like (PK-like)"/>
    <property type="match status" value="1"/>
</dbReference>
<proteinExistence type="predicted"/>
<protein>
    <recommendedName>
        <fullName evidence="1">Aminoglycoside phosphotransferase domain-containing protein</fullName>
    </recommendedName>
</protein>
<organism evidence="2 3">
    <name type="scientific">Mangrovihabitans endophyticus</name>
    <dbReference type="NCBI Taxonomy" id="1751298"/>
    <lineage>
        <taxon>Bacteria</taxon>
        <taxon>Bacillati</taxon>
        <taxon>Actinomycetota</taxon>
        <taxon>Actinomycetes</taxon>
        <taxon>Micromonosporales</taxon>
        <taxon>Micromonosporaceae</taxon>
        <taxon>Mangrovihabitans</taxon>
    </lineage>
</organism>
<gene>
    <name evidence="2" type="ORF">GCM10012284_61960</name>
</gene>
<keyword evidence="3" id="KW-1185">Reference proteome</keyword>
<reference evidence="2" key="1">
    <citation type="journal article" date="2014" name="Int. J. Syst. Evol. Microbiol.">
        <title>Complete genome sequence of Corynebacterium casei LMG S-19264T (=DSM 44701T), isolated from a smear-ripened cheese.</title>
        <authorList>
            <consortium name="US DOE Joint Genome Institute (JGI-PGF)"/>
            <person name="Walter F."/>
            <person name="Albersmeier A."/>
            <person name="Kalinowski J."/>
            <person name="Ruckert C."/>
        </authorList>
    </citation>
    <scope>NUCLEOTIDE SEQUENCE</scope>
    <source>
        <strain evidence="2">CGMCC 4.7299</strain>
    </source>
</reference>
<dbReference type="EMBL" id="BMMX01000064">
    <property type="protein sequence ID" value="GGL18990.1"/>
    <property type="molecule type" value="Genomic_DNA"/>
</dbReference>
<evidence type="ECO:0000259" key="1">
    <source>
        <dbReference type="Pfam" id="PF01636"/>
    </source>
</evidence>
<reference evidence="2" key="2">
    <citation type="submission" date="2020-09" db="EMBL/GenBank/DDBJ databases">
        <authorList>
            <person name="Sun Q."/>
            <person name="Zhou Y."/>
        </authorList>
    </citation>
    <scope>NUCLEOTIDE SEQUENCE</scope>
    <source>
        <strain evidence="2">CGMCC 4.7299</strain>
    </source>
</reference>
<accession>A0A8J3C530</accession>
<name>A0A8J3C530_9ACTN</name>
<dbReference type="InterPro" id="IPR002575">
    <property type="entry name" value="Aminoglycoside_PTrfase"/>
</dbReference>